<dbReference type="OrthoDB" id="431034at2759"/>
<dbReference type="PANTHER" id="PTHR24269:SF15">
    <property type="entry name" value="KREMEN PROTEIN 2"/>
    <property type="match status" value="1"/>
</dbReference>
<dbReference type="Pfam" id="PF01822">
    <property type="entry name" value="WSC"/>
    <property type="match status" value="1"/>
</dbReference>
<evidence type="ECO:0000256" key="7">
    <source>
        <dbReference type="ARBA" id="ARBA00023136"/>
    </source>
</evidence>
<accession>A0A8J6E8X7</accession>
<comment type="caution">
    <text evidence="11">Lacks conserved residue(s) required for the propagation of feature annotation.</text>
</comment>
<keyword evidence="8" id="KW-1015">Disulfide bond</keyword>
<comment type="caution">
    <text evidence="16">The sequence shown here is derived from an EMBL/GenBank/DDBJ whole genome shotgun (WGS) entry which is preliminary data.</text>
</comment>
<protein>
    <recommendedName>
        <fullName evidence="10">Kringle-containing protein marking the eye and the nose</fullName>
    </recommendedName>
</protein>
<feature type="domain" description="CUB" evidence="13">
    <location>
        <begin position="218"/>
        <end position="325"/>
    </location>
</feature>
<dbReference type="EMBL" id="WNTK01004075">
    <property type="protein sequence ID" value="KAG9464664.1"/>
    <property type="molecule type" value="Genomic_DNA"/>
</dbReference>
<dbReference type="CDD" id="cd00108">
    <property type="entry name" value="KR"/>
    <property type="match status" value="1"/>
</dbReference>
<evidence type="ECO:0000259" key="14">
    <source>
        <dbReference type="PROSITE" id="PS50070"/>
    </source>
</evidence>
<evidence type="ECO:0000256" key="11">
    <source>
        <dbReference type="PROSITE-ProRule" id="PRU00121"/>
    </source>
</evidence>
<dbReference type="CDD" id="cd00041">
    <property type="entry name" value="CUB"/>
    <property type="match status" value="1"/>
</dbReference>
<dbReference type="Proteomes" id="UP000770717">
    <property type="component" value="Unassembled WGS sequence"/>
</dbReference>
<name>A0A8J6E8X7_ELECQ</name>
<dbReference type="EMBL" id="WNTK01004075">
    <property type="protein sequence ID" value="KAG9464663.1"/>
    <property type="molecule type" value="Genomic_DNA"/>
</dbReference>
<keyword evidence="2 11" id="KW-0420">Kringle</keyword>
<evidence type="ECO:0000256" key="10">
    <source>
        <dbReference type="ARBA" id="ARBA00032328"/>
    </source>
</evidence>
<evidence type="ECO:0000256" key="8">
    <source>
        <dbReference type="ARBA" id="ARBA00023157"/>
    </source>
</evidence>
<evidence type="ECO:0000256" key="6">
    <source>
        <dbReference type="ARBA" id="ARBA00022989"/>
    </source>
</evidence>
<evidence type="ECO:0000259" key="13">
    <source>
        <dbReference type="PROSITE" id="PS01180"/>
    </source>
</evidence>
<organism evidence="16 17">
    <name type="scientific">Eleutherodactylus coqui</name>
    <name type="common">Puerto Rican coqui</name>
    <dbReference type="NCBI Taxonomy" id="57060"/>
    <lineage>
        <taxon>Eukaryota</taxon>
        <taxon>Metazoa</taxon>
        <taxon>Chordata</taxon>
        <taxon>Craniata</taxon>
        <taxon>Vertebrata</taxon>
        <taxon>Euteleostomi</taxon>
        <taxon>Amphibia</taxon>
        <taxon>Batrachia</taxon>
        <taxon>Anura</taxon>
        <taxon>Neobatrachia</taxon>
        <taxon>Hyloidea</taxon>
        <taxon>Eleutherodactylidae</taxon>
        <taxon>Eleutherodactylinae</taxon>
        <taxon>Eleutherodactylus</taxon>
        <taxon>Eleutherodactylus</taxon>
    </lineage>
</organism>
<evidence type="ECO:0000313" key="17">
    <source>
        <dbReference type="Proteomes" id="UP000770717"/>
    </source>
</evidence>
<dbReference type="InterPro" id="IPR038178">
    <property type="entry name" value="Kringle_sf"/>
</dbReference>
<evidence type="ECO:0000256" key="2">
    <source>
        <dbReference type="ARBA" id="ARBA00022572"/>
    </source>
</evidence>
<dbReference type="SMART" id="SM00130">
    <property type="entry name" value="KR"/>
    <property type="match status" value="1"/>
</dbReference>
<dbReference type="Gene3D" id="2.40.20.10">
    <property type="entry name" value="Plasminogen Kringle 4"/>
    <property type="match status" value="1"/>
</dbReference>
<evidence type="ECO:0000256" key="12">
    <source>
        <dbReference type="SAM" id="SignalP"/>
    </source>
</evidence>
<reference evidence="16" key="1">
    <citation type="thesis" date="2020" institute="ProQuest LLC" country="789 East Eisenhower Parkway, Ann Arbor, MI, USA">
        <title>Comparative Genomics and Chromosome Evolution.</title>
        <authorList>
            <person name="Mudd A.B."/>
        </authorList>
    </citation>
    <scope>NUCLEOTIDE SEQUENCE</scope>
    <source>
        <strain evidence="16">HN-11 Male</strain>
        <tissue evidence="16">Kidney and liver</tissue>
    </source>
</reference>
<feature type="chain" id="PRO_5035391795" description="Kringle-containing protein marking the eye and the nose" evidence="12">
    <location>
        <begin position="28"/>
        <end position="429"/>
    </location>
</feature>
<keyword evidence="5 12" id="KW-0732">Signal</keyword>
<dbReference type="InterPro" id="IPR035914">
    <property type="entry name" value="Sperma_CUB_dom_sf"/>
</dbReference>
<evidence type="ECO:0000256" key="3">
    <source>
        <dbReference type="ARBA" id="ARBA00022687"/>
    </source>
</evidence>
<keyword evidence="7" id="KW-0472">Membrane</keyword>
<dbReference type="AlphaFoldDB" id="A0A8J6E8X7"/>
<evidence type="ECO:0000256" key="4">
    <source>
        <dbReference type="ARBA" id="ARBA00022692"/>
    </source>
</evidence>
<dbReference type="Gene3D" id="2.60.120.290">
    <property type="entry name" value="Spermadhesin, CUB domain"/>
    <property type="match status" value="1"/>
</dbReference>
<dbReference type="SMART" id="SM00321">
    <property type="entry name" value="WSC"/>
    <property type="match status" value="1"/>
</dbReference>
<feature type="domain" description="WSC" evidence="15">
    <location>
        <begin position="120"/>
        <end position="214"/>
    </location>
</feature>
<dbReference type="SUPFAM" id="SSF49854">
    <property type="entry name" value="Spermadhesin, CUB domain"/>
    <property type="match status" value="1"/>
</dbReference>
<evidence type="ECO:0000256" key="1">
    <source>
        <dbReference type="ARBA" id="ARBA00004479"/>
    </source>
</evidence>
<feature type="signal peptide" evidence="12">
    <location>
        <begin position="1"/>
        <end position="27"/>
    </location>
</feature>
<keyword evidence="9" id="KW-0325">Glycoprotein</keyword>
<dbReference type="PROSITE" id="PS50070">
    <property type="entry name" value="KRINGLE_2"/>
    <property type="match status" value="1"/>
</dbReference>
<keyword evidence="4" id="KW-0812">Transmembrane</keyword>
<evidence type="ECO:0000259" key="15">
    <source>
        <dbReference type="PROSITE" id="PS51212"/>
    </source>
</evidence>
<dbReference type="InterPro" id="IPR002889">
    <property type="entry name" value="WSC_carb-bd"/>
</dbReference>
<dbReference type="Pfam" id="PF00431">
    <property type="entry name" value="CUB"/>
    <property type="match status" value="1"/>
</dbReference>
<evidence type="ECO:0000313" key="16">
    <source>
        <dbReference type="EMBL" id="KAG9464664.1"/>
    </source>
</evidence>
<proteinExistence type="predicted"/>
<sequence>MAPYLWDRSTYWKMLVLLLRFVLPVMSQPSMPEQSECFTVNGRDYRGSVNYAGAEKIPCLYWNQTIQHRYNTQSDLSGELGLGNHNYCRNPDSDVQPWCYVSETEEGIYWKYCDILSCHMPGYVGCFVDRGTPTAFNGASGTSKKLTIQTCIQFCRRKGHEYAGVEAGYACFCGSSSDVAVLQMVSSSQCDQICFGRTDELCGGDGKLSVYSVWVGTCHGNFSSISGVLYSPDFPDEYNADRSCLWDIILPGSMAIQIQFQSFHISDPNDVLELKDGETGSLLFQIRGGQEPPNIITFQTDHLQITFQSDREFSGPGYVILYTGLGNLGSSVVPFSETMPSNIVDEGPQAQSSHEHHASRNVWLLLAAGSSVLLLGIGYMMWRYLACDWCAPLLGTSPDHSYCCMLYRHKKVQSGDLTSVNQSSMKSLL</sequence>
<keyword evidence="3" id="KW-0879">Wnt signaling pathway</keyword>
<dbReference type="InterPro" id="IPR000859">
    <property type="entry name" value="CUB_dom"/>
</dbReference>
<dbReference type="GO" id="GO:0005886">
    <property type="term" value="C:plasma membrane"/>
    <property type="evidence" value="ECO:0007669"/>
    <property type="project" value="TreeGrafter"/>
</dbReference>
<dbReference type="PRINTS" id="PR00018">
    <property type="entry name" value="KRINGLE"/>
</dbReference>
<dbReference type="Pfam" id="PF00051">
    <property type="entry name" value="Kringle"/>
    <property type="match status" value="1"/>
</dbReference>
<dbReference type="SUPFAM" id="SSF57440">
    <property type="entry name" value="Kringle-like"/>
    <property type="match status" value="1"/>
</dbReference>
<dbReference type="GO" id="GO:0016055">
    <property type="term" value="P:Wnt signaling pathway"/>
    <property type="evidence" value="ECO:0007669"/>
    <property type="project" value="UniProtKB-KW"/>
</dbReference>
<dbReference type="PROSITE" id="PS00021">
    <property type="entry name" value="KRINGLE_1"/>
    <property type="match status" value="1"/>
</dbReference>
<dbReference type="PROSITE" id="PS51212">
    <property type="entry name" value="WSC"/>
    <property type="match status" value="1"/>
</dbReference>
<dbReference type="InterPro" id="IPR051836">
    <property type="entry name" value="Kremen_rcpt"/>
</dbReference>
<gene>
    <name evidence="16" type="ORF">GDO78_019575</name>
</gene>
<evidence type="ECO:0000256" key="9">
    <source>
        <dbReference type="ARBA" id="ARBA00023180"/>
    </source>
</evidence>
<evidence type="ECO:0000256" key="5">
    <source>
        <dbReference type="ARBA" id="ARBA00022729"/>
    </source>
</evidence>
<dbReference type="InterPro" id="IPR000001">
    <property type="entry name" value="Kringle"/>
</dbReference>
<dbReference type="FunFam" id="2.40.20.10:FF:000006">
    <property type="entry name" value="Kremen protein 2"/>
    <property type="match status" value="1"/>
</dbReference>
<feature type="domain" description="Kringle" evidence="14">
    <location>
        <begin position="36"/>
        <end position="118"/>
    </location>
</feature>
<comment type="subcellular location">
    <subcellularLocation>
        <location evidence="1">Membrane</location>
        <topology evidence="1">Single-pass type I membrane protein</topology>
    </subcellularLocation>
</comment>
<keyword evidence="17" id="KW-1185">Reference proteome</keyword>
<keyword evidence="6" id="KW-1133">Transmembrane helix</keyword>
<dbReference type="PANTHER" id="PTHR24269">
    <property type="entry name" value="KREMEN PROTEIN"/>
    <property type="match status" value="1"/>
</dbReference>
<dbReference type="SMART" id="SM00042">
    <property type="entry name" value="CUB"/>
    <property type="match status" value="1"/>
</dbReference>
<dbReference type="InterPro" id="IPR013806">
    <property type="entry name" value="Kringle-like"/>
</dbReference>
<dbReference type="InterPro" id="IPR018056">
    <property type="entry name" value="Kringle_CS"/>
</dbReference>
<dbReference type="PROSITE" id="PS01180">
    <property type="entry name" value="CUB"/>
    <property type="match status" value="1"/>
</dbReference>